<feature type="transmembrane region" description="Helical" evidence="1">
    <location>
        <begin position="151"/>
        <end position="172"/>
    </location>
</feature>
<feature type="transmembrane region" description="Helical" evidence="1">
    <location>
        <begin position="34"/>
        <end position="53"/>
    </location>
</feature>
<dbReference type="Proteomes" id="UP000573327">
    <property type="component" value="Unassembled WGS sequence"/>
</dbReference>
<name>A0A7W7SAJ0_9ACTN</name>
<evidence type="ECO:0000313" key="3">
    <source>
        <dbReference type="Proteomes" id="UP000573327"/>
    </source>
</evidence>
<keyword evidence="1" id="KW-1133">Transmembrane helix</keyword>
<feature type="transmembrane region" description="Helical" evidence="1">
    <location>
        <begin position="117"/>
        <end position="139"/>
    </location>
</feature>
<organism evidence="2 3">
    <name type="scientific">Kitasatospora gansuensis</name>
    <dbReference type="NCBI Taxonomy" id="258050"/>
    <lineage>
        <taxon>Bacteria</taxon>
        <taxon>Bacillati</taxon>
        <taxon>Actinomycetota</taxon>
        <taxon>Actinomycetes</taxon>
        <taxon>Kitasatosporales</taxon>
        <taxon>Streptomycetaceae</taxon>
        <taxon>Kitasatospora</taxon>
    </lineage>
</organism>
<reference evidence="2 3" key="1">
    <citation type="submission" date="2020-08" db="EMBL/GenBank/DDBJ databases">
        <title>Sequencing the genomes of 1000 actinobacteria strains.</title>
        <authorList>
            <person name="Klenk H.-P."/>
        </authorList>
    </citation>
    <scope>NUCLEOTIDE SEQUENCE [LARGE SCALE GENOMIC DNA]</scope>
    <source>
        <strain evidence="2 3">DSM 44786</strain>
    </source>
</reference>
<sequence>MIVTLIVAGEVGFWVVLALALAARYLLGWRTVSTVLLLGLPLIDLVILVLTVLDLRHGTVASWTHGLAASYVGFSVAYGHYLVGWADAHVQHRFAGGPKPAGAPKYGSARAVHEWKIFARTTLAAAITVTLIAAMTWLVDDPAQTAALGVWYQRMGLVLAISLVIAGSYTVFPKKARVDR</sequence>
<comment type="caution">
    <text evidence="2">The sequence shown here is derived from an EMBL/GenBank/DDBJ whole genome shotgun (WGS) entry which is preliminary data.</text>
</comment>
<accession>A0A7W7SAJ0</accession>
<feature type="transmembrane region" description="Helical" evidence="1">
    <location>
        <begin position="65"/>
        <end position="83"/>
    </location>
</feature>
<dbReference type="AlphaFoldDB" id="A0A7W7SAJ0"/>
<evidence type="ECO:0000313" key="2">
    <source>
        <dbReference type="EMBL" id="MBB4946915.1"/>
    </source>
</evidence>
<protein>
    <submittedName>
        <fullName evidence="2">Uncharacterized protein</fullName>
    </submittedName>
</protein>
<evidence type="ECO:0000256" key="1">
    <source>
        <dbReference type="SAM" id="Phobius"/>
    </source>
</evidence>
<keyword evidence="1" id="KW-0472">Membrane</keyword>
<keyword evidence="1" id="KW-0812">Transmembrane</keyword>
<dbReference type="RefSeq" id="WP_184914249.1">
    <property type="nucleotide sequence ID" value="NZ_JACHJR010000001.1"/>
</dbReference>
<proteinExistence type="predicted"/>
<dbReference type="EMBL" id="JACHJR010000001">
    <property type="protein sequence ID" value="MBB4946915.1"/>
    <property type="molecule type" value="Genomic_DNA"/>
</dbReference>
<gene>
    <name evidence="2" type="ORF">F4556_002450</name>
</gene>
<keyword evidence="3" id="KW-1185">Reference proteome</keyword>
<feature type="transmembrane region" description="Helical" evidence="1">
    <location>
        <begin position="6"/>
        <end position="27"/>
    </location>
</feature>